<dbReference type="OrthoDB" id="9802365at2"/>
<evidence type="ECO:0000313" key="17">
    <source>
        <dbReference type="Proteomes" id="UP000246483"/>
    </source>
</evidence>
<keyword evidence="9" id="KW-0378">Hydrolase</keyword>
<dbReference type="Gene3D" id="1.10.340.30">
    <property type="entry name" value="Hypothetical protein, domain 2"/>
    <property type="match status" value="1"/>
</dbReference>
<dbReference type="CDD" id="cd03431">
    <property type="entry name" value="NUDIX_DNA_Glycosylase_C-MutY"/>
    <property type="match status" value="1"/>
</dbReference>
<evidence type="ECO:0000256" key="3">
    <source>
        <dbReference type="ARBA" id="ARBA00008343"/>
    </source>
</evidence>
<dbReference type="SMART" id="SM00478">
    <property type="entry name" value="ENDO3c"/>
    <property type="match status" value="1"/>
</dbReference>
<dbReference type="Gene3D" id="3.90.79.10">
    <property type="entry name" value="Nucleoside Triphosphate Pyrophosphohydrolase"/>
    <property type="match status" value="1"/>
</dbReference>
<dbReference type="GO" id="GO:0032357">
    <property type="term" value="F:oxidized purine DNA binding"/>
    <property type="evidence" value="ECO:0007669"/>
    <property type="project" value="TreeGrafter"/>
</dbReference>
<dbReference type="PANTHER" id="PTHR42944:SF1">
    <property type="entry name" value="ADENINE DNA GLYCOSYLASE"/>
    <property type="match status" value="1"/>
</dbReference>
<evidence type="ECO:0000256" key="12">
    <source>
        <dbReference type="ARBA" id="ARBA00023204"/>
    </source>
</evidence>
<evidence type="ECO:0000256" key="7">
    <source>
        <dbReference type="ARBA" id="ARBA00022723"/>
    </source>
</evidence>
<dbReference type="Pfam" id="PF00730">
    <property type="entry name" value="HhH-GPD"/>
    <property type="match status" value="1"/>
</dbReference>
<keyword evidence="17" id="KW-1185">Reference proteome</keyword>
<dbReference type="Gene3D" id="1.10.1670.10">
    <property type="entry name" value="Helix-hairpin-Helix base-excision DNA repair enzymes (C-terminal)"/>
    <property type="match status" value="1"/>
</dbReference>
<dbReference type="NCBIfam" id="TIGR01084">
    <property type="entry name" value="mutY"/>
    <property type="match status" value="1"/>
</dbReference>
<dbReference type="InterPro" id="IPR003651">
    <property type="entry name" value="Endonuclease3_FeS-loop_motif"/>
</dbReference>
<evidence type="ECO:0000256" key="6">
    <source>
        <dbReference type="ARBA" id="ARBA00022485"/>
    </source>
</evidence>
<dbReference type="InterPro" id="IPR044298">
    <property type="entry name" value="MIG/MutY"/>
</dbReference>
<dbReference type="InterPro" id="IPR005760">
    <property type="entry name" value="A/G_AdeGlyc_MutY"/>
</dbReference>
<evidence type="ECO:0000256" key="4">
    <source>
        <dbReference type="ARBA" id="ARBA00012045"/>
    </source>
</evidence>
<dbReference type="GO" id="GO:0000701">
    <property type="term" value="F:purine-specific mismatch base pair DNA N-glycosylase activity"/>
    <property type="evidence" value="ECO:0007669"/>
    <property type="project" value="UniProtKB-EC"/>
</dbReference>
<evidence type="ECO:0000256" key="1">
    <source>
        <dbReference type="ARBA" id="ARBA00000843"/>
    </source>
</evidence>
<evidence type="ECO:0000256" key="14">
    <source>
        <dbReference type="RuleBase" id="RU365096"/>
    </source>
</evidence>
<dbReference type="PANTHER" id="PTHR42944">
    <property type="entry name" value="ADENINE DNA GLYCOSYLASE"/>
    <property type="match status" value="1"/>
</dbReference>
<dbReference type="Pfam" id="PF00633">
    <property type="entry name" value="HHH"/>
    <property type="match status" value="1"/>
</dbReference>
<dbReference type="InterPro" id="IPR029119">
    <property type="entry name" value="MutY_C"/>
</dbReference>
<dbReference type="Pfam" id="PF14815">
    <property type="entry name" value="NUDIX_4"/>
    <property type="match status" value="1"/>
</dbReference>
<dbReference type="GO" id="GO:0051539">
    <property type="term" value="F:4 iron, 4 sulfur cluster binding"/>
    <property type="evidence" value="ECO:0007669"/>
    <property type="project" value="UniProtKB-UniRule"/>
</dbReference>
<dbReference type="GO" id="GO:0006284">
    <property type="term" value="P:base-excision repair"/>
    <property type="evidence" value="ECO:0007669"/>
    <property type="project" value="UniProtKB-UniRule"/>
</dbReference>
<proteinExistence type="inferred from homology"/>
<evidence type="ECO:0000256" key="8">
    <source>
        <dbReference type="ARBA" id="ARBA00022763"/>
    </source>
</evidence>
<keyword evidence="10 14" id="KW-0408">Iron</keyword>
<evidence type="ECO:0000256" key="5">
    <source>
        <dbReference type="ARBA" id="ARBA00022023"/>
    </source>
</evidence>
<dbReference type="SUPFAM" id="SSF48150">
    <property type="entry name" value="DNA-glycosylase"/>
    <property type="match status" value="1"/>
</dbReference>
<keyword evidence="7" id="KW-0479">Metal-binding</keyword>
<keyword evidence="12" id="KW-0234">DNA repair</keyword>
<dbReference type="EMBL" id="QGUB01000001">
    <property type="protein sequence ID" value="PWW48663.1"/>
    <property type="molecule type" value="Genomic_DNA"/>
</dbReference>
<comment type="catalytic activity">
    <reaction evidence="1 14">
        <text>Hydrolyzes free adenine bases from 7,8-dihydro-8-oxoguanine:adenine mismatched double-stranded DNA, leaving an apurinic site.</text>
        <dbReference type="EC" id="3.2.2.31"/>
    </reaction>
</comment>
<dbReference type="InterPro" id="IPR003265">
    <property type="entry name" value="HhH-GPD_domain"/>
</dbReference>
<keyword evidence="13 14" id="KW-0326">Glycosidase</keyword>
<dbReference type="GO" id="GO:0006298">
    <property type="term" value="P:mismatch repair"/>
    <property type="evidence" value="ECO:0007669"/>
    <property type="project" value="TreeGrafter"/>
</dbReference>
<dbReference type="Proteomes" id="UP000246483">
    <property type="component" value="Unassembled WGS sequence"/>
</dbReference>
<evidence type="ECO:0000256" key="2">
    <source>
        <dbReference type="ARBA" id="ARBA00002933"/>
    </source>
</evidence>
<dbReference type="FunFam" id="1.10.340.30:FF:000002">
    <property type="entry name" value="Adenine DNA glycosylase"/>
    <property type="match status" value="1"/>
</dbReference>
<dbReference type="EC" id="3.2.2.31" evidence="4 14"/>
<sequence length="363" mass="39955">MNARGGAGEEVAGRIVRWQRAHGRNHLPWQGTRDPYRVWLSEIMLQQTQVATVLPYYARFLERFPTVQALAAAPLDEVLGLWSGLGYYSRARNLHRCAQQVVAQHGGQFPRSAAQLQQLPGIGRSTAGAIAAFCFAERVPILDANVRRVLTRVLGFREDLAAAAAERALWERAEALLPHGELEQAMPRYTQGLMDLGASICTPRRPQCLLCPLQEVCEARREGDPERYPVRTRRVARKSMQWWLLLCMDGAGRVWLERRPAPGIWAGLYCPPVFDSRASLLAALGPQALAARELAAVSHGLTHRDLLLHPVLVATEELPARDATAVPDTPGGWFGPQEWAALGLPAPVRTLLNSLEPGSSTAA</sequence>
<dbReference type="InterPro" id="IPR023170">
    <property type="entry name" value="HhH_base_excis_C"/>
</dbReference>
<comment type="function">
    <text evidence="2">Adenine glycosylase active on G-A mispairs. MutY also corrects error-prone DNA synthesis past GO lesions which are due to the oxidatively damaged form of guanine: 7,8-dihydro-8-oxoguanine (8-oxo-dGTP).</text>
</comment>
<dbReference type="SUPFAM" id="SSF55811">
    <property type="entry name" value="Nudix"/>
    <property type="match status" value="1"/>
</dbReference>
<comment type="caution">
    <text evidence="16">The sequence shown here is derived from an EMBL/GenBank/DDBJ whole genome shotgun (WGS) entry which is preliminary data.</text>
</comment>
<evidence type="ECO:0000256" key="11">
    <source>
        <dbReference type="ARBA" id="ARBA00023014"/>
    </source>
</evidence>
<dbReference type="GO" id="GO:0035485">
    <property type="term" value="F:adenine/guanine mispair binding"/>
    <property type="evidence" value="ECO:0007669"/>
    <property type="project" value="TreeGrafter"/>
</dbReference>
<comment type="cofactor">
    <cofactor evidence="14">
        <name>[4Fe-4S] cluster</name>
        <dbReference type="ChEBI" id="CHEBI:49883"/>
    </cofactor>
    <text evidence="14">Binds 1 [4Fe-4S] cluster.</text>
</comment>
<protein>
    <recommendedName>
        <fullName evidence="5 14">Adenine DNA glycosylase</fullName>
        <ecNumber evidence="4 14">3.2.2.31</ecNumber>
    </recommendedName>
</protein>
<keyword evidence="11" id="KW-0411">Iron-sulfur</keyword>
<feature type="domain" description="HhH-GPD" evidence="15">
    <location>
        <begin position="44"/>
        <end position="199"/>
    </location>
</feature>
<dbReference type="InterPro" id="IPR011257">
    <property type="entry name" value="DNA_glycosylase"/>
</dbReference>
<dbReference type="SMART" id="SM00525">
    <property type="entry name" value="FES"/>
    <property type="match status" value="1"/>
</dbReference>
<dbReference type="AlphaFoldDB" id="A0A317RFR8"/>
<evidence type="ECO:0000256" key="9">
    <source>
        <dbReference type="ARBA" id="ARBA00022801"/>
    </source>
</evidence>
<organism evidence="16 17">
    <name type="scientific">Melaminivora alkalimesophila</name>
    <dbReference type="NCBI Taxonomy" id="1165852"/>
    <lineage>
        <taxon>Bacteria</taxon>
        <taxon>Pseudomonadati</taxon>
        <taxon>Pseudomonadota</taxon>
        <taxon>Betaproteobacteria</taxon>
        <taxon>Burkholderiales</taxon>
        <taxon>Comamonadaceae</taxon>
        <taxon>Melaminivora</taxon>
    </lineage>
</organism>
<dbReference type="InterPro" id="IPR000445">
    <property type="entry name" value="HhH_motif"/>
</dbReference>
<dbReference type="InterPro" id="IPR015797">
    <property type="entry name" value="NUDIX_hydrolase-like_dom_sf"/>
</dbReference>
<gene>
    <name evidence="16" type="ORF">DFR36_101168</name>
</gene>
<dbReference type="CDD" id="cd00056">
    <property type="entry name" value="ENDO3c"/>
    <property type="match status" value="1"/>
</dbReference>
<keyword evidence="8 14" id="KW-0227">DNA damage</keyword>
<evidence type="ECO:0000313" key="16">
    <source>
        <dbReference type="EMBL" id="PWW48663.1"/>
    </source>
</evidence>
<evidence type="ECO:0000259" key="15">
    <source>
        <dbReference type="SMART" id="SM00478"/>
    </source>
</evidence>
<dbReference type="RefSeq" id="WP_110011893.1">
    <property type="nucleotide sequence ID" value="NZ_QGUB01000001.1"/>
</dbReference>
<dbReference type="GO" id="GO:0046872">
    <property type="term" value="F:metal ion binding"/>
    <property type="evidence" value="ECO:0007669"/>
    <property type="project" value="UniProtKB-UniRule"/>
</dbReference>
<reference evidence="16 17" key="1">
    <citation type="submission" date="2018-05" db="EMBL/GenBank/DDBJ databases">
        <title>Genomic Encyclopedia of Type Strains, Phase IV (KMG-IV): sequencing the most valuable type-strain genomes for metagenomic binning, comparative biology and taxonomic classification.</title>
        <authorList>
            <person name="Goeker M."/>
        </authorList>
    </citation>
    <scope>NUCLEOTIDE SEQUENCE [LARGE SCALE GENOMIC DNA]</scope>
    <source>
        <strain evidence="16 17">DSM 26006</strain>
    </source>
</reference>
<name>A0A317RFR8_9BURK</name>
<dbReference type="Pfam" id="PF10576">
    <property type="entry name" value="EndIII_4Fe-2S"/>
    <property type="match status" value="1"/>
</dbReference>
<keyword evidence="6" id="KW-0004">4Fe-4S</keyword>
<accession>A0A317RFR8</accession>
<evidence type="ECO:0000256" key="10">
    <source>
        <dbReference type="ARBA" id="ARBA00023004"/>
    </source>
</evidence>
<evidence type="ECO:0000256" key="13">
    <source>
        <dbReference type="ARBA" id="ARBA00023295"/>
    </source>
</evidence>
<comment type="similarity">
    <text evidence="3 14">Belongs to the Nth/MutY family.</text>
</comment>
<dbReference type="GO" id="GO:0034039">
    <property type="term" value="F:8-oxo-7,8-dihydroguanine DNA N-glycosylase activity"/>
    <property type="evidence" value="ECO:0007669"/>
    <property type="project" value="TreeGrafter"/>
</dbReference>